<dbReference type="Pfam" id="PF00168">
    <property type="entry name" value="C2"/>
    <property type="match status" value="1"/>
</dbReference>
<dbReference type="PROSITE" id="PS50004">
    <property type="entry name" value="C2"/>
    <property type="match status" value="1"/>
</dbReference>
<dbReference type="Gene3D" id="2.60.40.150">
    <property type="entry name" value="C2 domain"/>
    <property type="match status" value="1"/>
</dbReference>
<evidence type="ECO:0000256" key="3">
    <source>
        <dbReference type="ARBA" id="ARBA00022468"/>
    </source>
</evidence>
<keyword evidence="3" id="KW-0343">GTPase activation</keyword>
<keyword evidence="4" id="KW-1003">Cell membrane</keyword>
<evidence type="ECO:0000256" key="2">
    <source>
        <dbReference type="ARBA" id="ARBA00004236"/>
    </source>
</evidence>
<dbReference type="SUPFAM" id="SSF49562">
    <property type="entry name" value="C2 domain (Calcium/lipid-binding domain, CaLB)"/>
    <property type="match status" value="1"/>
</dbReference>
<accession>A0AAQ3QJH6</accession>
<keyword evidence="5" id="KW-0938">Abscisic acid signaling pathway</keyword>
<evidence type="ECO:0000256" key="6">
    <source>
        <dbReference type="ARBA" id="ARBA00022723"/>
    </source>
</evidence>
<evidence type="ECO:0000256" key="8">
    <source>
        <dbReference type="ARBA" id="ARBA00023121"/>
    </source>
</evidence>
<name>A0AAQ3QJH6_9LILI</name>
<proteinExistence type="inferred from homology"/>
<dbReference type="AlphaFoldDB" id="A0AAQ3QJH6"/>
<evidence type="ECO:0000313" key="14">
    <source>
        <dbReference type="Proteomes" id="UP001327560"/>
    </source>
</evidence>
<dbReference type="EMBL" id="CP136895">
    <property type="protein sequence ID" value="WOL10425.1"/>
    <property type="molecule type" value="Genomic_DNA"/>
</dbReference>
<dbReference type="Proteomes" id="UP001327560">
    <property type="component" value="Chromosome 6"/>
</dbReference>
<dbReference type="GO" id="GO:0009738">
    <property type="term" value="P:abscisic acid-activated signaling pathway"/>
    <property type="evidence" value="ECO:0007669"/>
    <property type="project" value="UniProtKB-KW"/>
</dbReference>
<keyword evidence="8" id="KW-0446">Lipid-binding</keyword>
<evidence type="ECO:0000256" key="11">
    <source>
        <dbReference type="ARBA" id="ARBA00024037"/>
    </source>
</evidence>
<keyword evidence="7" id="KW-0106">Calcium</keyword>
<keyword evidence="14" id="KW-1185">Reference proteome</keyword>
<evidence type="ECO:0000256" key="1">
    <source>
        <dbReference type="ARBA" id="ARBA00004123"/>
    </source>
</evidence>
<feature type="domain" description="C2" evidence="12">
    <location>
        <begin position="64"/>
        <end position="175"/>
    </location>
</feature>
<evidence type="ECO:0000256" key="9">
    <source>
        <dbReference type="ARBA" id="ARBA00023136"/>
    </source>
</evidence>
<dbReference type="GO" id="GO:0005096">
    <property type="term" value="F:GTPase activator activity"/>
    <property type="evidence" value="ECO:0007669"/>
    <property type="project" value="UniProtKB-KW"/>
</dbReference>
<dbReference type="PANTHER" id="PTHR45933:SF20">
    <property type="entry name" value="OS07G0108400 PROTEIN"/>
    <property type="match status" value="1"/>
</dbReference>
<dbReference type="GO" id="GO:0005886">
    <property type="term" value="C:plasma membrane"/>
    <property type="evidence" value="ECO:0007669"/>
    <property type="project" value="UniProtKB-SubCell"/>
</dbReference>
<evidence type="ECO:0000313" key="13">
    <source>
        <dbReference type="EMBL" id="WOL10425.1"/>
    </source>
</evidence>
<organism evidence="13 14">
    <name type="scientific">Canna indica</name>
    <name type="common">Indian-shot</name>
    <dbReference type="NCBI Taxonomy" id="4628"/>
    <lineage>
        <taxon>Eukaryota</taxon>
        <taxon>Viridiplantae</taxon>
        <taxon>Streptophyta</taxon>
        <taxon>Embryophyta</taxon>
        <taxon>Tracheophyta</taxon>
        <taxon>Spermatophyta</taxon>
        <taxon>Magnoliopsida</taxon>
        <taxon>Liliopsida</taxon>
        <taxon>Zingiberales</taxon>
        <taxon>Cannaceae</taxon>
        <taxon>Canna</taxon>
    </lineage>
</organism>
<reference evidence="13 14" key="1">
    <citation type="submission" date="2023-10" db="EMBL/GenBank/DDBJ databases">
        <title>Chromosome-scale genome assembly provides insights into flower coloration mechanisms of Canna indica.</title>
        <authorList>
            <person name="Li C."/>
        </authorList>
    </citation>
    <scope>NUCLEOTIDE SEQUENCE [LARGE SCALE GENOMIC DNA]</scope>
    <source>
        <tissue evidence="13">Flower</tissue>
    </source>
</reference>
<comment type="similarity">
    <text evidence="11">Belongs to the plant CAR protein family.</text>
</comment>
<keyword evidence="9" id="KW-0472">Membrane</keyword>
<gene>
    <name evidence="13" type="ORF">Cni_G19180</name>
</gene>
<protein>
    <recommendedName>
        <fullName evidence="12">C2 domain-containing protein</fullName>
    </recommendedName>
</protein>
<sequence length="237" mass="26914">MLMGPTNYWFHIHWRNCHVGSDITPVLLYPLFIYIHLLSPFERSPPLATPFNIYFYLIQIIERKRGRRKPTQMENVMGLLRVRVEKGINLASRDASGSDAYVVVRMGDQKLKSSVKKNSQNPVWNDDLTLCISDPILPLKIEVFDKDTFTPDDKLGDAELDIEPLIQAVKMNLVGVPNGIIITTVKPSRQNCLADESHISLKDGSVAQDVILRLRNVESGEVELKLLWVNVPRNQAI</sequence>
<comment type="subcellular location">
    <subcellularLocation>
        <location evidence="2">Cell membrane</location>
    </subcellularLocation>
    <subcellularLocation>
        <location evidence="1">Nucleus</location>
    </subcellularLocation>
</comment>
<dbReference type="CDD" id="cd04038">
    <property type="entry name" value="C2_ArfGAP"/>
    <property type="match status" value="1"/>
</dbReference>
<evidence type="ECO:0000256" key="7">
    <source>
        <dbReference type="ARBA" id="ARBA00022837"/>
    </source>
</evidence>
<evidence type="ECO:0000256" key="4">
    <source>
        <dbReference type="ARBA" id="ARBA00022475"/>
    </source>
</evidence>
<dbReference type="InterPro" id="IPR000008">
    <property type="entry name" value="C2_dom"/>
</dbReference>
<keyword evidence="10" id="KW-0539">Nucleus</keyword>
<evidence type="ECO:0000256" key="5">
    <source>
        <dbReference type="ARBA" id="ARBA00022682"/>
    </source>
</evidence>
<evidence type="ECO:0000256" key="10">
    <source>
        <dbReference type="ARBA" id="ARBA00023242"/>
    </source>
</evidence>
<dbReference type="InterPro" id="IPR035892">
    <property type="entry name" value="C2_domain_sf"/>
</dbReference>
<dbReference type="GO" id="GO:0046872">
    <property type="term" value="F:metal ion binding"/>
    <property type="evidence" value="ECO:0007669"/>
    <property type="project" value="UniProtKB-KW"/>
</dbReference>
<keyword evidence="6" id="KW-0479">Metal-binding</keyword>
<dbReference type="InterPro" id="IPR044562">
    <property type="entry name" value="CAR1-11"/>
</dbReference>
<dbReference type="GO" id="GO:0008289">
    <property type="term" value="F:lipid binding"/>
    <property type="evidence" value="ECO:0007669"/>
    <property type="project" value="UniProtKB-KW"/>
</dbReference>
<dbReference type="PANTHER" id="PTHR45933">
    <property type="entry name" value="PROTEIN C2-DOMAIN ABA-RELATED 4"/>
    <property type="match status" value="1"/>
</dbReference>
<evidence type="ECO:0000259" key="12">
    <source>
        <dbReference type="PROSITE" id="PS50004"/>
    </source>
</evidence>
<dbReference type="SMART" id="SM00239">
    <property type="entry name" value="C2"/>
    <property type="match status" value="1"/>
</dbReference>
<dbReference type="GO" id="GO:0005634">
    <property type="term" value="C:nucleus"/>
    <property type="evidence" value="ECO:0007669"/>
    <property type="project" value="UniProtKB-SubCell"/>
</dbReference>